<dbReference type="AlphaFoldDB" id="A0A4R6M1K2"/>
<gene>
    <name evidence="1" type="ORF">DFR79_1019</name>
</gene>
<dbReference type="RefSeq" id="WP_166637920.1">
    <property type="nucleotide sequence ID" value="NZ_SNWX01000001.1"/>
</dbReference>
<name>A0A4R6M1K2_9FIRM</name>
<evidence type="ECO:0000313" key="1">
    <source>
        <dbReference type="EMBL" id="TDO95014.1"/>
    </source>
</evidence>
<dbReference type="EMBL" id="SNWX01000001">
    <property type="protein sequence ID" value="TDO95014.1"/>
    <property type="molecule type" value="Genomic_DNA"/>
</dbReference>
<comment type="caution">
    <text evidence="1">The sequence shown here is derived from an EMBL/GenBank/DDBJ whole genome shotgun (WGS) entry which is preliminary data.</text>
</comment>
<sequence>MYGKIKDGDLKINIPDDLKRKYANSFKLEYNESEILVDFADTNKNQEYDLDLVSMVKFSPEMAEKFVVSLVELIMEYNNEFDKNLLNLNNNDKE</sequence>
<dbReference type="Proteomes" id="UP000295064">
    <property type="component" value="Unassembled WGS sequence"/>
</dbReference>
<organism evidence="1 2">
    <name type="scientific">Halanaerobium saccharolyticum</name>
    <dbReference type="NCBI Taxonomy" id="43595"/>
    <lineage>
        <taxon>Bacteria</taxon>
        <taxon>Bacillati</taxon>
        <taxon>Bacillota</taxon>
        <taxon>Clostridia</taxon>
        <taxon>Halanaerobiales</taxon>
        <taxon>Halanaerobiaceae</taxon>
        <taxon>Halanaerobium</taxon>
    </lineage>
</organism>
<evidence type="ECO:0000313" key="2">
    <source>
        <dbReference type="Proteomes" id="UP000295064"/>
    </source>
</evidence>
<proteinExistence type="predicted"/>
<reference evidence="1 2" key="1">
    <citation type="submission" date="2019-03" db="EMBL/GenBank/DDBJ databases">
        <title>Subsurface microbial communities from deep shales in Ohio and West Virginia, USA.</title>
        <authorList>
            <person name="Wrighton K."/>
        </authorList>
    </citation>
    <scope>NUCLEOTIDE SEQUENCE [LARGE SCALE GENOMIC DNA]</scope>
    <source>
        <strain evidence="1 2">MA284_T2</strain>
    </source>
</reference>
<dbReference type="InterPro" id="IPR021857">
    <property type="entry name" value="DUF3467"/>
</dbReference>
<dbReference type="Pfam" id="PF11950">
    <property type="entry name" value="DUF3467"/>
    <property type="match status" value="1"/>
</dbReference>
<protein>
    <submittedName>
        <fullName evidence="1">Uncharacterized protein DUF3467</fullName>
    </submittedName>
</protein>
<accession>A0A4R6M1K2</accession>